<keyword evidence="3 5" id="KW-1133">Transmembrane helix</keyword>
<keyword evidence="7" id="KW-1185">Reference proteome</keyword>
<dbReference type="Pfam" id="PF05101">
    <property type="entry name" value="VirB3"/>
    <property type="match status" value="1"/>
</dbReference>
<name>C6HTX6_9BACT</name>
<comment type="subcellular location">
    <subcellularLocation>
        <location evidence="1">Membrane</location>
    </subcellularLocation>
</comment>
<evidence type="ECO:0000256" key="3">
    <source>
        <dbReference type="ARBA" id="ARBA00022989"/>
    </source>
</evidence>
<dbReference type="Proteomes" id="UP000009374">
    <property type="component" value="Unassembled WGS sequence"/>
</dbReference>
<evidence type="ECO:0000313" key="7">
    <source>
        <dbReference type="Proteomes" id="UP000009374"/>
    </source>
</evidence>
<proteinExistence type="predicted"/>
<dbReference type="EMBL" id="GG693852">
    <property type="protein sequence ID" value="EES53904.1"/>
    <property type="molecule type" value="Genomic_DNA"/>
</dbReference>
<evidence type="ECO:0000256" key="1">
    <source>
        <dbReference type="ARBA" id="ARBA00004370"/>
    </source>
</evidence>
<evidence type="ECO:0000256" key="5">
    <source>
        <dbReference type="SAM" id="Phobius"/>
    </source>
</evidence>
<dbReference type="AlphaFoldDB" id="C6HTX6"/>
<organism evidence="6 7">
    <name type="scientific">Leptospirillum ferrodiazotrophum</name>
    <dbReference type="NCBI Taxonomy" id="412449"/>
    <lineage>
        <taxon>Bacteria</taxon>
        <taxon>Pseudomonadati</taxon>
        <taxon>Nitrospirota</taxon>
        <taxon>Nitrospiria</taxon>
        <taxon>Nitrospirales</taxon>
        <taxon>Nitrospiraceae</taxon>
        <taxon>Leptospirillum</taxon>
    </lineage>
</organism>
<protein>
    <submittedName>
        <fullName evidence="6">Probable conjugal transfer protein (TrbD)</fullName>
    </submittedName>
</protein>
<evidence type="ECO:0000313" key="6">
    <source>
        <dbReference type="EMBL" id="EES53904.1"/>
    </source>
</evidence>
<keyword evidence="4 5" id="KW-0472">Membrane</keyword>
<evidence type="ECO:0000256" key="4">
    <source>
        <dbReference type="ARBA" id="ARBA00023136"/>
    </source>
</evidence>
<keyword evidence="2 5" id="KW-0812">Transmembrane</keyword>
<accession>C6HTX6</accession>
<dbReference type="GO" id="GO:0016020">
    <property type="term" value="C:membrane"/>
    <property type="evidence" value="ECO:0007669"/>
    <property type="project" value="UniProtKB-SubCell"/>
</dbReference>
<reference evidence="6 7" key="1">
    <citation type="journal article" date="2009" name="Appl. Environ. Microbiol.">
        <title>Community genomic and proteomic analyses of chemoautotrophic iron-oxidizing "Leptospirillum rubarum" (Group II) and "Leptospirillum ferrodiazotrophum" (Group III) bacteria in acid mine drainage biofilms.</title>
        <authorList>
            <person name="Goltsman D.S."/>
            <person name="Denef V.J."/>
            <person name="Singer S.W."/>
            <person name="VerBerkmoes N.C."/>
            <person name="Lefsrud M."/>
            <person name="Mueller R.S."/>
            <person name="Dick G.J."/>
            <person name="Sun C.L."/>
            <person name="Wheeler K.E."/>
            <person name="Zemla A."/>
            <person name="Baker B.J."/>
            <person name="Hauser L."/>
            <person name="Land M."/>
            <person name="Shah M.B."/>
            <person name="Thelen M.P."/>
            <person name="Hettich R.L."/>
            <person name="Banfield J.F."/>
        </authorList>
    </citation>
    <scope>NUCLEOTIDE SEQUENCE [LARGE SCALE GENOMIC DNA]</scope>
</reference>
<evidence type="ECO:0000256" key="2">
    <source>
        <dbReference type="ARBA" id="ARBA00022692"/>
    </source>
</evidence>
<dbReference type="InterPro" id="IPR007792">
    <property type="entry name" value="T4SS_VirB3/TrbD/AvhB"/>
</dbReference>
<sequence length="102" mass="11262">MAAREVPIHQSLVKPLLLAGGDRELVLMNIVGQAGALFMMGLSVFSIALVSVLGGVLHVALVVMGKKDPLMREAWMVYRTFRIFYPARSECRVKPPKIRKGL</sequence>
<gene>
    <name evidence="6" type="ORF">UBAL3_44810041</name>
</gene>
<feature type="transmembrane region" description="Helical" evidence="5">
    <location>
        <begin position="36"/>
        <end position="63"/>
    </location>
</feature>